<dbReference type="EMBL" id="NMUH01014673">
    <property type="protein sequence ID" value="MQM22989.1"/>
    <property type="molecule type" value="Genomic_DNA"/>
</dbReference>
<protein>
    <submittedName>
        <fullName evidence="1">Uncharacterized protein</fullName>
    </submittedName>
</protein>
<dbReference type="AlphaFoldDB" id="A0A843XSW7"/>
<name>A0A843XSW7_COLES</name>
<gene>
    <name evidence="1" type="ORF">Taro_056050</name>
</gene>
<evidence type="ECO:0000313" key="2">
    <source>
        <dbReference type="Proteomes" id="UP000652761"/>
    </source>
</evidence>
<proteinExistence type="predicted"/>
<keyword evidence="2" id="KW-1185">Reference proteome</keyword>
<evidence type="ECO:0000313" key="1">
    <source>
        <dbReference type="EMBL" id="MQM22989.1"/>
    </source>
</evidence>
<accession>A0A843XSW7</accession>
<sequence>MELGGDACRKHGDAGPDLAEVARCWVDVYKAGQRWRCGTAGGWVFVDQGLRVCVIGACRGVRGLCEASLEAVLPGARRSGGRWELGAGWCDGDACEAAWA</sequence>
<comment type="caution">
    <text evidence="1">The sequence shown here is derived from an EMBL/GenBank/DDBJ whole genome shotgun (WGS) entry which is preliminary data.</text>
</comment>
<organism evidence="1 2">
    <name type="scientific">Colocasia esculenta</name>
    <name type="common">Wild taro</name>
    <name type="synonym">Arum esculentum</name>
    <dbReference type="NCBI Taxonomy" id="4460"/>
    <lineage>
        <taxon>Eukaryota</taxon>
        <taxon>Viridiplantae</taxon>
        <taxon>Streptophyta</taxon>
        <taxon>Embryophyta</taxon>
        <taxon>Tracheophyta</taxon>
        <taxon>Spermatophyta</taxon>
        <taxon>Magnoliopsida</taxon>
        <taxon>Liliopsida</taxon>
        <taxon>Araceae</taxon>
        <taxon>Aroideae</taxon>
        <taxon>Colocasieae</taxon>
        <taxon>Colocasia</taxon>
    </lineage>
</organism>
<dbReference type="Proteomes" id="UP000652761">
    <property type="component" value="Unassembled WGS sequence"/>
</dbReference>
<reference evidence="1" key="1">
    <citation type="submission" date="2017-07" db="EMBL/GenBank/DDBJ databases">
        <title>Taro Niue Genome Assembly and Annotation.</title>
        <authorList>
            <person name="Atibalentja N."/>
            <person name="Keating K."/>
            <person name="Fields C.J."/>
        </authorList>
    </citation>
    <scope>NUCLEOTIDE SEQUENCE</scope>
    <source>
        <strain evidence="1">Niue_2</strain>
        <tissue evidence="1">Leaf</tissue>
    </source>
</reference>